<protein>
    <recommendedName>
        <fullName evidence="9">rRNA methyltransferase 1, mitochondrial</fullName>
    </recommendedName>
</protein>
<dbReference type="PANTHER" id="PTHR46103:SF1">
    <property type="entry name" value="RRNA METHYLTRANSFERASE 1, MITOCHONDRIAL"/>
    <property type="match status" value="1"/>
</dbReference>
<feature type="region of interest" description="Disordered" evidence="10">
    <location>
        <begin position="97"/>
        <end position="126"/>
    </location>
</feature>
<keyword evidence="12" id="KW-1185">Reference proteome</keyword>
<keyword evidence="7" id="KW-0809">Transit peptide</keyword>
<dbReference type="Gene3D" id="3.40.1280.10">
    <property type="match status" value="1"/>
</dbReference>
<evidence type="ECO:0000313" key="11">
    <source>
        <dbReference type="EMBL" id="CAH1800725.1"/>
    </source>
</evidence>
<dbReference type="SMART" id="SM00967">
    <property type="entry name" value="SpoU_sub_bind"/>
    <property type="match status" value="1"/>
</dbReference>
<dbReference type="InterPro" id="IPR029028">
    <property type="entry name" value="Alpha/beta_knot_MTases"/>
</dbReference>
<dbReference type="InterPro" id="IPR047182">
    <property type="entry name" value="MRM1"/>
</dbReference>
<dbReference type="OrthoDB" id="270651at2759"/>
<comment type="subcellular location">
    <subcellularLocation>
        <location evidence="1">Mitochondrion</location>
    </subcellularLocation>
</comment>
<evidence type="ECO:0000256" key="6">
    <source>
        <dbReference type="ARBA" id="ARBA00022691"/>
    </source>
</evidence>
<reference evidence="11" key="1">
    <citation type="submission" date="2022-03" db="EMBL/GenBank/DDBJ databases">
        <authorList>
            <person name="Martin C."/>
        </authorList>
    </citation>
    <scope>NUCLEOTIDE SEQUENCE</scope>
</reference>
<evidence type="ECO:0000256" key="7">
    <source>
        <dbReference type="ARBA" id="ARBA00022946"/>
    </source>
</evidence>
<dbReference type="InterPro" id="IPR029026">
    <property type="entry name" value="tRNA_m1G_MTases_N"/>
</dbReference>
<name>A0A8J1Y9W9_OWEFU</name>
<evidence type="ECO:0000256" key="8">
    <source>
        <dbReference type="ARBA" id="ARBA00023128"/>
    </source>
</evidence>
<dbReference type="EMBL" id="CAIIXF020000012">
    <property type="protein sequence ID" value="CAH1800725.1"/>
    <property type="molecule type" value="Genomic_DNA"/>
</dbReference>
<evidence type="ECO:0000256" key="4">
    <source>
        <dbReference type="ARBA" id="ARBA00022603"/>
    </source>
</evidence>
<gene>
    <name evidence="11" type="ORF">OFUS_LOCUS24575</name>
</gene>
<evidence type="ECO:0000256" key="2">
    <source>
        <dbReference type="ARBA" id="ARBA00007228"/>
    </source>
</evidence>
<keyword evidence="4" id="KW-0489">Methyltransferase</keyword>
<keyword evidence="3" id="KW-0698">rRNA processing</keyword>
<dbReference type="Gene3D" id="3.30.1330.30">
    <property type="match status" value="1"/>
</dbReference>
<evidence type="ECO:0000256" key="3">
    <source>
        <dbReference type="ARBA" id="ARBA00022552"/>
    </source>
</evidence>
<dbReference type="AlphaFoldDB" id="A0A8J1Y9W9"/>
<organism evidence="11 12">
    <name type="scientific">Owenia fusiformis</name>
    <name type="common">Polychaete worm</name>
    <dbReference type="NCBI Taxonomy" id="6347"/>
    <lineage>
        <taxon>Eukaryota</taxon>
        <taxon>Metazoa</taxon>
        <taxon>Spiralia</taxon>
        <taxon>Lophotrochozoa</taxon>
        <taxon>Annelida</taxon>
        <taxon>Polychaeta</taxon>
        <taxon>Sedentaria</taxon>
        <taxon>Canalipalpata</taxon>
        <taxon>Sabellida</taxon>
        <taxon>Oweniida</taxon>
        <taxon>Oweniidae</taxon>
        <taxon>Owenia</taxon>
    </lineage>
</organism>
<evidence type="ECO:0000256" key="9">
    <source>
        <dbReference type="ARBA" id="ARBA00034881"/>
    </source>
</evidence>
<keyword evidence="8" id="KW-0496">Mitochondrion</keyword>
<comment type="caution">
    <text evidence="11">The sequence shown here is derived from an EMBL/GenBank/DDBJ whole genome shotgun (WGS) entry which is preliminary data.</text>
</comment>
<dbReference type="SUPFAM" id="SSF55315">
    <property type="entry name" value="L30e-like"/>
    <property type="match status" value="1"/>
</dbReference>
<evidence type="ECO:0000256" key="5">
    <source>
        <dbReference type="ARBA" id="ARBA00022679"/>
    </source>
</evidence>
<dbReference type="InterPro" id="IPR047261">
    <property type="entry name" value="MRM1_MeTrfase_dom"/>
</dbReference>
<dbReference type="GO" id="GO:0005739">
    <property type="term" value="C:mitochondrion"/>
    <property type="evidence" value="ECO:0007669"/>
    <property type="project" value="UniProtKB-SubCell"/>
</dbReference>
<sequence length="462" mass="51704">MIMICNSTSWLLMQRALLRNVRQYYTAVNKHLCALSCMESKEQPTILKSPSKGLFFTPSSRQYSSQRKLGEIQLRSKRNTKSESSFLESRFENSYKKNYNRKTEMKQKLSQNKHSQRNSRHGHNDLTLGEGLLLDIDENKKSKEQIVNQSSNGHGLLLDVNVHKKPKRSKDLFAHESTNGQLTGLGKREFRKRHVKSLPPTKGEVLFGLFPVLLALQEQRRSVYKLFIKENLFGADHGVAMEIQKLANEGGVEVKKCPLDVLDGLSSFRPHQGVCMDVSKLKPVKYAEESKDLDVPEQVEANPRIWLVLQNIQDPMNFGAILRSSYYFGVDRVLTVADSSCSMSPVVSKASAGALEITDIQAIDDLPDFIKEKKEGGWDVAGTASVVANNVPMVPLHQVAIKQDTIILLGNEGSGLSSDVQELCNYVVSIQPFKQFHPGLDSLNVSVATGVLLYQLAMSRNN</sequence>
<keyword evidence="5" id="KW-0808">Transferase</keyword>
<dbReference type="SUPFAM" id="SSF75217">
    <property type="entry name" value="alpha/beta knot"/>
    <property type="match status" value="1"/>
</dbReference>
<evidence type="ECO:0000256" key="1">
    <source>
        <dbReference type="ARBA" id="ARBA00004173"/>
    </source>
</evidence>
<dbReference type="CDD" id="cd18105">
    <property type="entry name" value="SpoU-like_MRM1"/>
    <property type="match status" value="1"/>
</dbReference>
<keyword evidence="6" id="KW-0949">S-adenosyl-L-methionine</keyword>
<proteinExistence type="inferred from homology"/>
<dbReference type="InterPro" id="IPR013123">
    <property type="entry name" value="SpoU_subst-bd"/>
</dbReference>
<dbReference type="Pfam" id="PF08032">
    <property type="entry name" value="SpoU_sub_bind"/>
    <property type="match status" value="1"/>
</dbReference>
<dbReference type="Proteomes" id="UP000749559">
    <property type="component" value="Unassembled WGS sequence"/>
</dbReference>
<dbReference type="Pfam" id="PF00588">
    <property type="entry name" value="SpoU_methylase"/>
    <property type="match status" value="1"/>
</dbReference>
<evidence type="ECO:0000313" key="12">
    <source>
        <dbReference type="Proteomes" id="UP000749559"/>
    </source>
</evidence>
<dbReference type="InterPro" id="IPR001537">
    <property type="entry name" value="SpoU_MeTrfase"/>
</dbReference>
<dbReference type="PANTHER" id="PTHR46103">
    <property type="entry name" value="RRNA METHYLTRANSFERASE 1, MITOCHONDRIAL"/>
    <property type="match status" value="1"/>
</dbReference>
<dbReference type="GO" id="GO:0003723">
    <property type="term" value="F:RNA binding"/>
    <property type="evidence" value="ECO:0007669"/>
    <property type="project" value="InterPro"/>
</dbReference>
<dbReference type="GO" id="GO:0016435">
    <property type="term" value="F:rRNA (guanine) methyltransferase activity"/>
    <property type="evidence" value="ECO:0007669"/>
    <property type="project" value="TreeGrafter"/>
</dbReference>
<feature type="compositionally biased region" description="Basic and acidic residues" evidence="10">
    <location>
        <begin position="97"/>
        <end position="107"/>
    </location>
</feature>
<accession>A0A8J1Y9W9</accession>
<dbReference type="InterPro" id="IPR029064">
    <property type="entry name" value="Ribosomal_eL30-like_sf"/>
</dbReference>
<comment type="similarity">
    <text evidence="2">Belongs to the class IV-like SAM-binding methyltransferase superfamily. RNA methyltransferase TrmH family.</text>
</comment>
<evidence type="ECO:0000256" key="10">
    <source>
        <dbReference type="SAM" id="MobiDB-lite"/>
    </source>
</evidence>